<evidence type="ECO:0000313" key="2">
    <source>
        <dbReference type="Proteomes" id="UP000430975"/>
    </source>
</evidence>
<evidence type="ECO:0000313" key="1">
    <source>
        <dbReference type="EMBL" id="MRI85085.1"/>
    </source>
</evidence>
<dbReference type="AlphaFoldDB" id="A0A6I2GNJ5"/>
<sequence>MTTLTFRRVESATLDEMAFLSLPHAIYPPEYWTEDASEIQTLIAGTHPISSRHEFEAWVAYKGDEIVLRAALTWPHADDTCVYLGYFESLYNDFELFQAFMNHLDQVAKSRGAQRMIGPVQASFWVSYRMLLSGYEDTPFTGEPYNPPYYPVLWEAVGFELTERYLSNFFKRIEAVGPHQRLSKRYQQFLDKGLTFKDAKAKEWEAILPQVYQLLSELYKGFPLFEAITYVEFKQIFKDYQQILDFTMVKLAYDQARLVGFVITVPDYGNLVYGSLNPLTLLRILRIRHKAERYTVMYLGVDEDYLGLGSALTHLIYQAIEKRSAYAVAGMIHHTKVTKNYLPDMQTKQHHYGIFERTLQ</sequence>
<dbReference type="SUPFAM" id="SSF55729">
    <property type="entry name" value="Acyl-CoA N-acyltransferases (Nat)"/>
    <property type="match status" value="1"/>
</dbReference>
<protein>
    <recommendedName>
        <fullName evidence="3">GNAT family N-acetyltransferase</fullName>
    </recommendedName>
</protein>
<dbReference type="RefSeq" id="WP_153863316.1">
    <property type="nucleotide sequence ID" value="NZ_WJQS01000003.1"/>
</dbReference>
<proteinExistence type="predicted"/>
<gene>
    <name evidence="1" type="ORF">GIY09_04255</name>
</gene>
<dbReference type="Gene3D" id="3.40.630.30">
    <property type="match status" value="1"/>
</dbReference>
<dbReference type="Proteomes" id="UP000430975">
    <property type="component" value="Unassembled WGS sequence"/>
</dbReference>
<evidence type="ECO:0008006" key="3">
    <source>
        <dbReference type="Google" id="ProtNLM"/>
    </source>
</evidence>
<keyword evidence="2" id="KW-1185">Reference proteome</keyword>
<name>A0A6I2GNJ5_9LACT</name>
<dbReference type="InterPro" id="IPR039968">
    <property type="entry name" value="BcerS-like"/>
</dbReference>
<reference evidence="1 2" key="1">
    <citation type="submission" date="2019-11" db="EMBL/GenBank/DDBJ databases">
        <title>Characterisation of Fundicoccus ignavus gen. nov. sp. nov., a novel genus of the family Aerococcaceae isolated from bulk tank milk.</title>
        <authorList>
            <person name="Siebert A."/>
            <person name="Huptas C."/>
            <person name="Wenning M."/>
            <person name="Scherer S."/>
            <person name="Doll E.V."/>
        </authorList>
    </citation>
    <scope>NUCLEOTIDE SEQUENCE [LARGE SCALE GENOMIC DNA]</scope>
    <source>
        <strain evidence="1 2">WS4759</strain>
    </source>
</reference>
<accession>A0A6I2GNJ5</accession>
<dbReference type="InterPro" id="IPR016181">
    <property type="entry name" value="Acyl_CoA_acyltransferase"/>
</dbReference>
<dbReference type="EMBL" id="WJQS01000003">
    <property type="protein sequence ID" value="MRI85085.1"/>
    <property type="molecule type" value="Genomic_DNA"/>
</dbReference>
<dbReference type="PANTHER" id="PTHR41368:SF1">
    <property type="entry name" value="PROTEIN YGHO"/>
    <property type="match status" value="1"/>
</dbReference>
<comment type="caution">
    <text evidence="1">The sequence shown here is derived from an EMBL/GenBank/DDBJ whole genome shotgun (WGS) entry which is preliminary data.</text>
</comment>
<dbReference type="PANTHER" id="PTHR41368">
    <property type="entry name" value="PROTEIN YGHO"/>
    <property type="match status" value="1"/>
</dbReference>
<organism evidence="1 2">
    <name type="scientific">Fundicoccus ignavus</name>
    <dbReference type="NCBI Taxonomy" id="2664442"/>
    <lineage>
        <taxon>Bacteria</taxon>
        <taxon>Bacillati</taxon>
        <taxon>Bacillota</taxon>
        <taxon>Bacilli</taxon>
        <taxon>Lactobacillales</taxon>
        <taxon>Aerococcaceae</taxon>
        <taxon>Fundicoccus</taxon>
    </lineage>
</organism>